<evidence type="ECO:0000259" key="1">
    <source>
        <dbReference type="Pfam" id="PF07883"/>
    </source>
</evidence>
<protein>
    <submittedName>
        <fullName evidence="2">Cupin domain-containing protein</fullName>
    </submittedName>
</protein>
<gene>
    <name evidence="2" type="ORF">I4641_20500</name>
</gene>
<dbReference type="SUPFAM" id="SSF51182">
    <property type="entry name" value="RmlC-like cupins"/>
    <property type="match status" value="1"/>
</dbReference>
<dbReference type="InterPro" id="IPR014710">
    <property type="entry name" value="RmlC-like_jellyroll"/>
</dbReference>
<dbReference type="AlphaFoldDB" id="A0A964BY77"/>
<dbReference type="EMBL" id="JADWDC010000078">
    <property type="protein sequence ID" value="MCC0179345.1"/>
    <property type="molecule type" value="Genomic_DNA"/>
</dbReference>
<proteinExistence type="predicted"/>
<name>A0A964BY77_9CYAN</name>
<dbReference type="InterPro" id="IPR013096">
    <property type="entry name" value="Cupin_2"/>
</dbReference>
<reference evidence="2" key="1">
    <citation type="journal article" date="2021" name="Antonie Van Leeuwenhoek">
        <title>Draft genome and description of Waterburya agarophytonicola gen. nov. sp. nov. (Pleurocapsales, Cyanobacteria): a seaweed symbiont.</title>
        <authorList>
            <person name="Bonthond G."/>
            <person name="Shalygin S."/>
            <person name="Bayer T."/>
            <person name="Weinberger F."/>
        </authorList>
    </citation>
    <scope>NUCLEOTIDE SEQUENCE</scope>
    <source>
        <strain evidence="2">KI4</strain>
    </source>
</reference>
<dbReference type="Gene3D" id="2.60.120.10">
    <property type="entry name" value="Jelly Rolls"/>
    <property type="match status" value="1"/>
</dbReference>
<dbReference type="CDD" id="cd06987">
    <property type="entry name" value="cupin_MAE_RS03005"/>
    <property type="match status" value="1"/>
</dbReference>
<dbReference type="RefSeq" id="WP_229642444.1">
    <property type="nucleotide sequence ID" value="NZ_JADWDC010000078.1"/>
</dbReference>
<dbReference type="InterPro" id="IPR052538">
    <property type="entry name" value="Flavonoid_dioxygenase-like"/>
</dbReference>
<sequence>MMNERCMIPVIKTLNDYQAYRISSDDTNRLAIVFDPHSADNSLTVCVEIFEVGSETPPHRHNFAVEMFFILKGEGIAVCDGKETPLHSGDSVLMPKTGTHYLKNTGNERLYALCMMVPNEDFSELIRNGIPATLDEQDLKVLSRVN</sequence>
<evidence type="ECO:0000313" key="3">
    <source>
        <dbReference type="Proteomes" id="UP000729733"/>
    </source>
</evidence>
<dbReference type="PANTHER" id="PTHR43346:SF1">
    <property type="entry name" value="QUERCETIN 2,3-DIOXYGENASE-RELATED"/>
    <property type="match status" value="1"/>
</dbReference>
<keyword evidence="3" id="KW-1185">Reference proteome</keyword>
<feature type="domain" description="Cupin type-2" evidence="1">
    <location>
        <begin position="48"/>
        <end position="115"/>
    </location>
</feature>
<dbReference type="InterPro" id="IPR011051">
    <property type="entry name" value="RmlC_Cupin_sf"/>
</dbReference>
<dbReference type="Pfam" id="PF07883">
    <property type="entry name" value="Cupin_2"/>
    <property type="match status" value="1"/>
</dbReference>
<dbReference type="PANTHER" id="PTHR43346">
    <property type="entry name" value="LIGAND BINDING DOMAIN PROTEIN, PUTATIVE (AFU_ORTHOLOGUE AFUA_6G14370)-RELATED"/>
    <property type="match status" value="1"/>
</dbReference>
<accession>A0A964BY77</accession>
<evidence type="ECO:0000313" key="2">
    <source>
        <dbReference type="EMBL" id="MCC0179345.1"/>
    </source>
</evidence>
<organism evidence="2 3">
    <name type="scientific">Waterburya agarophytonicola KI4</name>
    <dbReference type="NCBI Taxonomy" id="2874699"/>
    <lineage>
        <taxon>Bacteria</taxon>
        <taxon>Bacillati</taxon>
        <taxon>Cyanobacteriota</taxon>
        <taxon>Cyanophyceae</taxon>
        <taxon>Pleurocapsales</taxon>
        <taxon>Hyellaceae</taxon>
        <taxon>Waterburya</taxon>
        <taxon>Waterburya agarophytonicola</taxon>
    </lineage>
</organism>
<dbReference type="Proteomes" id="UP000729733">
    <property type="component" value="Unassembled WGS sequence"/>
</dbReference>
<comment type="caution">
    <text evidence="2">The sequence shown here is derived from an EMBL/GenBank/DDBJ whole genome shotgun (WGS) entry which is preliminary data.</text>
</comment>